<dbReference type="AlphaFoldDB" id="A0A0L0WF75"/>
<dbReference type="OrthoDB" id="3171075at2"/>
<accession>A0A0L0WF75</accession>
<name>A0A0L0WF75_GOTPU</name>
<gene>
    <name evidence="1" type="ORF">CLPU_1c02350</name>
</gene>
<dbReference type="GO" id="GO:0009295">
    <property type="term" value="C:nucleoid"/>
    <property type="evidence" value="ECO:0007669"/>
    <property type="project" value="InterPro"/>
</dbReference>
<organism evidence="1 2">
    <name type="scientific">Gottschalkia purinilytica</name>
    <name type="common">Clostridium purinilyticum</name>
    <dbReference type="NCBI Taxonomy" id="1503"/>
    <lineage>
        <taxon>Bacteria</taxon>
        <taxon>Bacillati</taxon>
        <taxon>Bacillota</taxon>
        <taxon>Tissierellia</taxon>
        <taxon>Tissierellales</taxon>
        <taxon>Gottschalkiaceae</taxon>
        <taxon>Gottschalkia</taxon>
    </lineage>
</organism>
<evidence type="ECO:0000313" key="2">
    <source>
        <dbReference type="Proteomes" id="UP000037267"/>
    </source>
</evidence>
<dbReference type="RefSeq" id="WP_050353799.1">
    <property type="nucleotide sequence ID" value="NZ_LGSS01000001.1"/>
</dbReference>
<comment type="caution">
    <text evidence="1">The sequence shown here is derived from an EMBL/GenBank/DDBJ whole genome shotgun (WGS) entry which is preliminary data.</text>
</comment>
<dbReference type="STRING" id="1503.CLPU_1c02350"/>
<dbReference type="Pfam" id="PF04245">
    <property type="entry name" value="NA37"/>
    <property type="match status" value="1"/>
</dbReference>
<evidence type="ECO:0000313" key="1">
    <source>
        <dbReference type="EMBL" id="KNF10070.1"/>
    </source>
</evidence>
<sequence>MSETKEVFVEKLILHILDNCLGLPVLSEEEHPFDDDINEFMIKHIDRVFEDVNLKQAYFEDENNIVKKLCDNILEDNNVFIYCSKKFGELLYDTMLKNPDIPSADLVCSLFSRDGVRYLGLFIFTYKTSYIHYIEELETKRINKVIKQKTALPNENQKVEECVIINLEDYSMLLKEKKYEIDGEKQYYLSKKILKSEYIMSDKEKMDIINKASKRVIKEHYDGDITKIAEIKNIIVESVEDSNTVDIEEIKGKVFDNNPEMQNIYVEEIEKSGLTDKTITVSDNVSKKIAKKQRLVTDDGIEIKLPVSYLTRKDKVEFLNNQDGTVSILLKNIRDIKDK</sequence>
<evidence type="ECO:0008006" key="3">
    <source>
        <dbReference type="Google" id="ProtNLM"/>
    </source>
</evidence>
<dbReference type="InterPro" id="IPR007358">
    <property type="entry name" value="Nucleoid_associated_NdpA"/>
</dbReference>
<reference evidence="2" key="1">
    <citation type="submission" date="2015-07" db="EMBL/GenBank/DDBJ databases">
        <title>Draft genome sequence of the purine-degrading Gottschalkia purinilyticum DSM 1384 (formerly Clostridium purinilyticum).</title>
        <authorList>
            <person name="Poehlein A."/>
            <person name="Schiel-Bengelsdorf B."/>
            <person name="Bengelsdorf F.R."/>
            <person name="Daniel R."/>
            <person name="Duerre P."/>
        </authorList>
    </citation>
    <scope>NUCLEOTIDE SEQUENCE [LARGE SCALE GENOMIC DNA]</scope>
    <source>
        <strain evidence="2">DSM 1384</strain>
    </source>
</reference>
<dbReference type="Proteomes" id="UP000037267">
    <property type="component" value="Unassembled WGS sequence"/>
</dbReference>
<keyword evidence="2" id="KW-1185">Reference proteome</keyword>
<dbReference type="EMBL" id="LGSS01000001">
    <property type="protein sequence ID" value="KNF10070.1"/>
    <property type="molecule type" value="Genomic_DNA"/>
</dbReference>
<protein>
    <recommendedName>
        <fullName evidence="3">Nucleoid-associated protein</fullName>
    </recommendedName>
</protein>
<proteinExistence type="predicted"/>